<dbReference type="AlphaFoldDB" id="A0AAQ3UU78"/>
<keyword evidence="2" id="KW-1185">Reference proteome</keyword>
<evidence type="ECO:0008006" key="3">
    <source>
        <dbReference type="Google" id="ProtNLM"/>
    </source>
</evidence>
<dbReference type="Proteomes" id="UP001341281">
    <property type="component" value="Chromosome 10"/>
</dbReference>
<organism evidence="1 2">
    <name type="scientific">Paspalum notatum var. saurae</name>
    <dbReference type="NCBI Taxonomy" id="547442"/>
    <lineage>
        <taxon>Eukaryota</taxon>
        <taxon>Viridiplantae</taxon>
        <taxon>Streptophyta</taxon>
        <taxon>Embryophyta</taxon>
        <taxon>Tracheophyta</taxon>
        <taxon>Spermatophyta</taxon>
        <taxon>Magnoliopsida</taxon>
        <taxon>Liliopsida</taxon>
        <taxon>Poales</taxon>
        <taxon>Poaceae</taxon>
        <taxon>PACMAD clade</taxon>
        <taxon>Panicoideae</taxon>
        <taxon>Andropogonodae</taxon>
        <taxon>Paspaleae</taxon>
        <taxon>Paspalinae</taxon>
        <taxon>Paspalum</taxon>
    </lineage>
</organism>
<dbReference type="PANTHER" id="PTHR33018">
    <property type="entry name" value="OS10G0338966 PROTEIN-RELATED"/>
    <property type="match status" value="1"/>
</dbReference>
<dbReference type="EMBL" id="CP144754">
    <property type="protein sequence ID" value="WVZ97684.1"/>
    <property type="molecule type" value="Genomic_DNA"/>
</dbReference>
<reference evidence="1 2" key="1">
    <citation type="submission" date="2024-02" db="EMBL/GenBank/DDBJ databases">
        <title>High-quality chromosome-scale genome assembly of Pensacola bahiagrass (Paspalum notatum Flugge var. saurae).</title>
        <authorList>
            <person name="Vega J.M."/>
            <person name="Podio M."/>
            <person name="Orjuela J."/>
            <person name="Siena L.A."/>
            <person name="Pessino S.C."/>
            <person name="Combes M.C."/>
            <person name="Mariac C."/>
            <person name="Albertini E."/>
            <person name="Pupilli F."/>
            <person name="Ortiz J.P.A."/>
            <person name="Leblanc O."/>
        </authorList>
    </citation>
    <scope>NUCLEOTIDE SEQUENCE [LARGE SCALE GENOMIC DNA]</scope>
    <source>
        <strain evidence="1">R1</strain>
        <tissue evidence="1">Leaf</tissue>
    </source>
</reference>
<evidence type="ECO:0000313" key="1">
    <source>
        <dbReference type="EMBL" id="WVZ97684.1"/>
    </source>
</evidence>
<gene>
    <name evidence="1" type="ORF">U9M48_043198</name>
</gene>
<feature type="non-terminal residue" evidence="1">
    <location>
        <position position="1"/>
    </location>
</feature>
<proteinExistence type="predicted"/>
<dbReference type="PANTHER" id="PTHR33018:SF34">
    <property type="entry name" value="OS02G0472350 PROTEIN"/>
    <property type="match status" value="1"/>
</dbReference>
<sequence>PIPLKKNKRPRGPTKKENFEEKYTITHVGDDGQPLQPVKAATKFVNYCGIIVRENIPISTSLEKSDHEESVVPQSVPKAQKELLWRELSNKFTLPKGIEQIVKQWALKKMAIVLQTFKTKIWANYYKESEAAKACSKQNSGISRKRKYNHKMGPGGYRRSIPKWEKMEAELEQRGVNLPTANWPQRSKCWYYGYGGSLSSDGTLIFSDKIKRAAERLVEAIDKSSKGEFVPEREKDELTWALENREHPGRTRGLGNVTWKVGFPEDRGSYRKRRTLSEADAKIRSLEGKLDGITEDMAFLRHILAQNGINTAPQTRPHADMIASYKKSSVASTQLIPGQNDDQEEAQQMAEEAQ</sequence>
<evidence type="ECO:0000313" key="2">
    <source>
        <dbReference type="Proteomes" id="UP001341281"/>
    </source>
</evidence>
<accession>A0AAQ3UU78</accession>
<protein>
    <recommendedName>
        <fullName evidence="3">Transposase</fullName>
    </recommendedName>
</protein>
<name>A0AAQ3UU78_PASNO</name>